<reference evidence="3" key="1">
    <citation type="journal article" date="2017" name="Genome Biol. Evol.">
        <title>The complete genome sequence of the phytopathogenic fungus Sclerotinia sclerotiorum reveals insights into the genome architecture of broad host range pathogens.</title>
        <authorList>
            <person name="Derbyshire M."/>
            <person name="Denton-Giles M."/>
            <person name="Hegedus D."/>
            <person name="Seifbarghy S."/>
            <person name="Rollins J."/>
            <person name="van Kan J."/>
            <person name="Seidl M.F."/>
            <person name="Faino L."/>
            <person name="Mbengue M."/>
            <person name="Navaud O."/>
            <person name="Raffaele S."/>
            <person name="Hammond-Kosack K."/>
            <person name="Heard S."/>
            <person name="Oliver R."/>
        </authorList>
    </citation>
    <scope>NUCLEOTIDE SEQUENCE [LARGE SCALE GENOMIC DNA]</scope>
    <source>
        <strain evidence="3">ATCC 18683 / 1980 / Ss-1</strain>
    </source>
</reference>
<feature type="region of interest" description="Disordered" evidence="1">
    <location>
        <begin position="1"/>
        <end position="60"/>
    </location>
</feature>
<dbReference type="Proteomes" id="UP000177798">
    <property type="component" value="Chromosome 1"/>
</dbReference>
<feature type="compositionally biased region" description="Polar residues" evidence="1">
    <location>
        <begin position="42"/>
        <end position="51"/>
    </location>
</feature>
<organism evidence="2 3">
    <name type="scientific">Sclerotinia sclerotiorum (strain ATCC 18683 / 1980 / Ss-1)</name>
    <name type="common">White mold</name>
    <name type="synonym">Whetzelinia sclerotiorum</name>
    <dbReference type="NCBI Taxonomy" id="665079"/>
    <lineage>
        <taxon>Eukaryota</taxon>
        <taxon>Fungi</taxon>
        <taxon>Dikarya</taxon>
        <taxon>Ascomycota</taxon>
        <taxon>Pezizomycotina</taxon>
        <taxon>Leotiomycetes</taxon>
        <taxon>Helotiales</taxon>
        <taxon>Sclerotiniaceae</taxon>
        <taxon>Sclerotinia</taxon>
    </lineage>
</organism>
<protein>
    <submittedName>
        <fullName evidence="2">Uncharacterized protein</fullName>
    </submittedName>
</protein>
<gene>
    <name evidence="2" type="ORF">sscle_01g002190</name>
</gene>
<sequence>MPSSQLKSKAPSSPTKKHHPILTKTKSGEISKKTKMPILDATSPSAKSPTQILRHPSSKK</sequence>
<accession>A0A1D9PS54</accession>
<proteinExistence type="predicted"/>
<dbReference type="EMBL" id="CP017814">
    <property type="protein sequence ID" value="APA05449.1"/>
    <property type="molecule type" value="Genomic_DNA"/>
</dbReference>
<evidence type="ECO:0000313" key="3">
    <source>
        <dbReference type="Proteomes" id="UP000177798"/>
    </source>
</evidence>
<evidence type="ECO:0000313" key="2">
    <source>
        <dbReference type="EMBL" id="APA05449.1"/>
    </source>
</evidence>
<evidence type="ECO:0000256" key="1">
    <source>
        <dbReference type="SAM" id="MobiDB-lite"/>
    </source>
</evidence>
<dbReference type="AlphaFoldDB" id="A0A1D9PS54"/>
<dbReference type="OrthoDB" id="3507508at2759"/>
<feature type="compositionally biased region" description="Polar residues" evidence="1">
    <location>
        <begin position="1"/>
        <end position="14"/>
    </location>
</feature>
<dbReference type="VEuPathDB" id="FungiDB:sscle_01g002190"/>
<name>A0A1D9PS54_SCLS1</name>